<comment type="caution">
    <text evidence="1">The sequence shown here is derived from an EMBL/GenBank/DDBJ whole genome shotgun (WGS) entry which is preliminary data.</text>
</comment>
<dbReference type="Proteomes" id="UP001519273">
    <property type="component" value="Unassembled WGS sequence"/>
</dbReference>
<dbReference type="InterPro" id="IPR029058">
    <property type="entry name" value="AB_hydrolase_fold"/>
</dbReference>
<accession>A0ABS4H529</accession>
<name>A0ABS4H529_9BACL</name>
<dbReference type="NCBIfam" id="TIGR03696">
    <property type="entry name" value="Rhs_assc_core"/>
    <property type="match status" value="1"/>
</dbReference>
<protein>
    <submittedName>
        <fullName evidence="1">RHS repeat-associated protein</fullName>
    </submittedName>
</protein>
<dbReference type="InterPro" id="IPR050708">
    <property type="entry name" value="T6SS_VgrG/RHS"/>
</dbReference>
<dbReference type="Gene3D" id="2.180.10.10">
    <property type="entry name" value="RHS repeat-associated core"/>
    <property type="match status" value="1"/>
</dbReference>
<dbReference type="PANTHER" id="PTHR32305">
    <property type="match status" value="1"/>
</dbReference>
<dbReference type="SUPFAM" id="SSF53474">
    <property type="entry name" value="alpha/beta-Hydrolases"/>
    <property type="match status" value="1"/>
</dbReference>
<sequence length="455" mass="51318">MGNCAKFDDQSKVEYAYDAFMQKMARTESYVNPRQQQPNATGELDLSTQQMYYLNDGLNVMKEYDENLDPVAQYYEANGQIISRRAFTYTGRDNIDIELNKPSNPQVHGMLRGDMIYYLNDSLGSVTHITDRTGETLEQYRYDAFGSMMTPFTPEYNTLGYTNQNIDPKTGLMDYNARWYNPNAGRFITEDTYEGLIHEPLSLNRYTYVYNNPLIYTDPSGHIPTVMEAAVMAKHIYGATLANDKNKDIIDGWKLIDVKGNTEGPGLKMGIYSRMTSDGKFEYALVNKGSGKNVSDWINNFQQPFGDSNDMKGSIFTSEYFVANHKNAEITMVGHSKGGAEAVANAVANNKNAITFNPAIPNLRGYGLSDLDYTASVTNYVVTGEALNGIFGEVPTGTTVYLKQQVFFDENNVRENKGYNQWWVLYDKAKEKSKVAIANHSMDSVISALKEKRYK</sequence>
<proteinExistence type="predicted"/>
<dbReference type="PANTHER" id="PTHR32305:SF15">
    <property type="entry name" value="PROTEIN RHSA-RELATED"/>
    <property type="match status" value="1"/>
</dbReference>
<organism evidence="1 2">
    <name type="scientific">Paenibacillus sediminis</name>
    <dbReference type="NCBI Taxonomy" id="664909"/>
    <lineage>
        <taxon>Bacteria</taxon>
        <taxon>Bacillati</taxon>
        <taxon>Bacillota</taxon>
        <taxon>Bacilli</taxon>
        <taxon>Bacillales</taxon>
        <taxon>Paenibacillaceae</taxon>
        <taxon>Paenibacillus</taxon>
    </lineage>
</organism>
<keyword evidence="2" id="KW-1185">Reference proteome</keyword>
<dbReference type="EMBL" id="JAGGKP010000006">
    <property type="protein sequence ID" value="MBP1937643.1"/>
    <property type="molecule type" value="Genomic_DNA"/>
</dbReference>
<evidence type="ECO:0000313" key="1">
    <source>
        <dbReference type="EMBL" id="MBP1937643.1"/>
    </source>
</evidence>
<gene>
    <name evidence="1" type="ORF">J2Z20_002556</name>
</gene>
<dbReference type="Pfam" id="PF26363">
    <property type="entry name" value="Phospholipase-like"/>
    <property type="match status" value="1"/>
</dbReference>
<reference evidence="1 2" key="1">
    <citation type="submission" date="2021-03" db="EMBL/GenBank/DDBJ databases">
        <title>Genomic Encyclopedia of Type Strains, Phase IV (KMG-IV): sequencing the most valuable type-strain genomes for metagenomic binning, comparative biology and taxonomic classification.</title>
        <authorList>
            <person name="Goeker M."/>
        </authorList>
    </citation>
    <scope>NUCLEOTIDE SEQUENCE [LARGE SCALE GENOMIC DNA]</scope>
    <source>
        <strain evidence="1 2">DSM 23491</strain>
    </source>
</reference>
<dbReference type="InterPro" id="IPR022385">
    <property type="entry name" value="Rhs_assc_core"/>
</dbReference>
<dbReference type="RefSeq" id="WP_209850641.1">
    <property type="nucleotide sequence ID" value="NZ_CBCRVE010000007.1"/>
</dbReference>
<evidence type="ECO:0000313" key="2">
    <source>
        <dbReference type="Proteomes" id="UP001519273"/>
    </source>
</evidence>